<feature type="domain" description="Fucosyltransferase C-terminal" evidence="13">
    <location>
        <begin position="156"/>
        <end position="300"/>
    </location>
</feature>
<evidence type="ECO:0000259" key="14">
    <source>
        <dbReference type="Pfam" id="PF17039"/>
    </source>
</evidence>
<evidence type="ECO:0000256" key="5">
    <source>
        <dbReference type="ARBA" id="ARBA00022679"/>
    </source>
</evidence>
<dbReference type="OrthoDB" id="427096at2759"/>
<evidence type="ECO:0000256" key="10">
    <source>
        <dbReference type="ARBA" id="ARBA00023180"/>
    </source>
</evidence>
<evidence type="ECO:0000256" key="4">
    <source>
        <dbReference type="ARBA" id="ARBA00022676"/>
    </source>
</evidence>
<evidence type="ECO:0000256" key="6">
    <source>
        <dbReference type="ARBA" id="ARBA00022692"/>
    </source>
</evidence>
<dbReference type="PANTHER" id="PTHR11929">
    <property type="entry name" value="ALPHA- 1,3 -FUCOSYLTRANSFERASE"/>
    <property type="match status" value="1"/>
</dbReference>
<keyword evidence="12" id="KW-0333">Golgi apparatus</keyword>
<dbReference type="AlphaFoldDB" id="A0A9P5SAY0"/>
<dbReference type="Pfam" id="PF00852">
    <property type="entry name" value="Glyco_transf_10"/>
    <property type="match status" value="1"/>
</dbReference>
<organism evidence="15 16">
    <name type="scientific">Linnemannia schmuckeri</name>
    <dbReference type="NCBI Taxonomy" id="64567"/>
    <lineage>
        <taxon>Eukaryota</taxon>
        <taxon>Fungi</taxon>
        <taxon>Fungi incertae sedis</taxon>
        <taxon>Mucoromycota</taxon>
        <taxon>Mortierellomycotina</taxon>
        <taxon>Mortierellomycetes</taxon>
        <taxon>Mortierellales</taxon>
        <taxon>Mortierellaceae</taxon>
        <taxon>Linnemannia</taxon>
    </lineage>
</organism>
<comment type="subcellular location">
    <subcellularLocation>
        <location evidence="11">Endomembrane system</location>
        <topology evidence="11">Single-pass membrane protein</topology>
    </subcellularLocation>
    <subcellularLocation>
        <location evidence="12">Golgi apparatus</location>
        <location evidence="12">Golgi stack membrane</location>
        <topology evidence="12">Single-pass type II membrane protein</topology>
    </subcellularLocation>
    <subcellularLocation>
        <location evidence="1">Membrane</location>
        <topology evidence="1">Single-pass type II membrane protein</topology>
    </subcellularLocation>
</comment>
<accession>A0A9P5SAY0</accession>
<dbReference type="EC" id="2.4.1.-" evidence="12"/>
<name>A0A9P5SAY0_9FUNG</name>
<sequence>MAEISNALQERQEAKEYPILWWTKWFGETVEEGKVVNYCGLPYTCKFTLDKSKYDETKVVIIHASSFEPNDVPNIHDVKSGKKALVLNTLESPKPFQVKSEWTNIFTHLWSYSFNADFVATYFVTGRGPGTFLDYILSKPMYTIQEKNAFRENLAPVAWIVSSCTSHNGRHFFIKQLLKHIRVDIYGHCMKNMDWPMHSDGRSYTDREVVGRYKFYLSIENSNCDDYVTEKIERPYAVGVVPILDGPKDYSRFLATNHSSIRIDDFATPEQLALRIRQLDQDDTAYLKYLDYKEPTNPVESLLNPKLLETFDVPQGVWGPDDLGARCGLCKLAHDMTEGTYQYNPNKVIGPDPTCYFKKWGYISWIAEFYWWIIVLVVLAIFAAVAVIIVCIKSHKARRSLQVLKYNLTPSRWKEKRMADIRTGIEDYQLLESQNEH</sequence>
<evidence type="ECO:0000256" key="12">
    <source>
        <dbReference type="RuleBase" id="RU003832"/>
    </source>
</evidence>
<comment type="pathway">
    <text evidence="2">Protein modification; protein glycosylation.</text>
</comment>
<evidence type="ECO:0000313" key="15">
    <source>
        <dbReference type="EMBL" id="KAF9156829.1"/>
    </source>
</evidence>
<keyword evidence="9 12" id="KW-0472">Membrane</keyword>
<evidence type="ECO:0000256" key="11">
    <source>
        <dbReference type="ARBA" id="ARBA00037847"/>
    </source>
</evidence>
<evidence type="ECO:0000256" key="3">
    <source>
        <dbReference type="ARBA" id="ARBA00008919"/>
    </source>
</evidence>
<evidence type="ECO:0000256" key="9">
    <source>
        <dbReference type="ARBA" id="ARBA00023136"/>
    </source>
</evidence>
<dbReference type="SUPFAM" id="SSF53756">
    <property type="entry name" value="UDP-Glycosyltransferase/glycogen phosphorylase"/>
    <property type="match status" value="1"/>
</dbReference>
<dbReference type="Proteomes" id="UP000748756">
    <property type="component" value="Unassembled WGS sequence"/>
</dbReference>
<proteinExistence type="inferred from homology"/>
<dbReference type="InterPro" id="IPR001503">
    <property type="entry name" value="Glyco_trans_10"/>
</dbReference>
<dbReference type="GO" id="GO:0032580">
    <property type="term" value="C:Golgi cisterna membrane"/>
    <property type="evidence" value="ECO:0007669"/>
    <property type="project" value="UniProtKB-SubCell"/>
</dbReference>
<dbReference type="EMBL" id="JAAAUQ010000011">
    <property type="protein sequence ID" value="KAF9156829.1"/>
    <property type="molecule type" value="Genomic_DNA"/>
</dbReference>
<comment type="caution">
    <text evidence="15">The sequence shown here is derived from an EMBL/GenBank/DDBJ whole genome shotgun (WGS) entry which is preliminary data.</text>
</comment>
<keyword evidence="16" id="KW-1185">Reference proteome</keyword>
<evidence type="ECO:0000259" key="13">
    <source>
        <dbReference type="Pfam" id="PF00852"/>
    </source>
</evidence>
<reference evidence="15" key="1">
    <citation type="journal article" date="2020" name="Fungal Divers.">
        <title>Resolving the Mortierellaceae phylogeny through synthesis of multi-gene phylogenetics and phylogenomics.</title>
        <authorList>
            <person name="Vandepol N."/>
            <person name="Liber J."/>
            <person name="Desiro A."/>
            <person name="Na H."/>
            <person name="Kennedy M."/>
            <person name="Barry K."/>
            <person name="Grigoriev I.V."/>
            <person name="Miller A.N."/>
            <person name="O'Donnell K."/>
            <person name="Stajich J.E."/>
            <person name="Bonito G."/>
        </authorList>
    </citation>
    <scope>NUCLEOTIDE SEQUENCE</scope>
    <source>
        <strain evidence="15">NRRL 6426</strain>
    </source>
</reference>
<dbReference type="InterPro" id="IPR055270">
    <property type="entry name" value="Glyco_tran_10_C"/>
</dbReference>
<dbReference type="InterPro" id="IPR031481">
    <property type="entry name" value="Glyco_tran_10_N"/>
</dbReference>
<evidence type="ECO:0000256" key="8">
    <source>
        <dbReference type="ARBA" id="ARBA00022989"/>
    </source>
</evidence>
<dbReference type="GO" id="GO:0046920">
    <property type="term" value="F:alpha-(1-&gt;3)-fucosyltransferase activity"/>
    <property type="evidence" value="ECO:0007669"/>
    <property type="project" value="TreeGrafter"/>
</dbReference>
<evidence type="ECO:0000256" key="1">
    <source>
        <dbReference type="ARBA" id="ARBA00004606"/>
    </source>
</evidence>
<keyword evidence="8 12" id="KW-1133">Transmembrane helix</keyword>
<keyword evidence="6 12" id="KW-0812">Transmembrane</keyword>
<dbReference type="InterPro" id="IPR038577">
    <property type="entry name" value="GT10-like_C_sf"/>
</dbReference>
<evidence type="ECO:0000313" key="16">
    <source>
        <dbReference type="Proteomes" id="UP000748756"/>
    </source>
</evidence>
<dbReference type="FunFam" id="3.40.50.11660:FF:000002">
    <property type="entry name" value="Alpha-(1,3)-fucosyltransferase"/>
    <property type="match status" value="1"/>
</dbReference>
<evidence type="ECO:0000256" key="7">
    <source>
        <dbReference type="ARBA" id="ARBA00022968"/>
    </source>
</evidence>
<dbReference type="Gene3D" id="3.40.50.11660">
    <property type="entry name" value="Glycosyl transferase family 10, C-terminal domain"/>
    <property type="match status" value="1"/>
</dbReference>
<feature type="domain" description="Fucosyltransferase N-terminal" evidence="14">
    <location>
        <begin position="18"/>
        <end position="122"/>
    </location>
</feature>
<keyword evidence="5 12" id="KW-0808">Transferase</keyword>
<keyword evidence="4 12" id="KW-0328">Glycosyltransferase</keyword>
<feature type="transmembrane region" description="Helical" evidence="12">
    <location>
        <begin position="369"/>
        <end position="392"/>
    </location>
</feature>
<comment type="similarity">
    <text evidence="3 12">Belongs to the glycosyltransferase 10 family.</text>
</comment>
<dbReference type="PANTHER" id="PTHR11929:SF194">
    <property type="entry name" value="ALPHA-(1,3)-FUCOSYLTRANSFERASE 10"/>
    <property type="match status" value="1"/>
</dbReference>
<evidence type="ECO:0000256" key="2">
    <source>
        <dbReference type="ARBA" id="ARBA00004922"/>
    </source>
</evidence>
<protein>
    <recommendedName>
        <fullName evidence="12">Fucosyltransferase</fullName>
        <ecNumber evidence="12">2.4.1.-</ecNumber>
    </recommendedName>
</protein>
<keyword evidence="7" id="KW-0735">Signal-anchor</keyword>
<keyword evidence="10" id="KW-0325">Glycoprotein</keyword>
<gene>
    <name evidence="15" type="ORF">BG015_000619</name>
</gene>
<dbReference type="Pfam" id="PF17039">
    <property type="entry name" value="Glyco_tran_10_N"/>
    <property type="match status" value="1"/>
</dbReference>